<dbReference type="PANTHER" id="PTHR43543:SF1">
    <property type="entry name" value="MALONIC SEMIALDEHYDE REDUCTASE RUTE-RELATED"/>
    <property type="match status" value="1"/>
</dbReference>
<dbReference type="InterPro" id="IPR050461">
    <property type="entry name" value="Nitroreductase_HadB/RutE"/>
</dbReference>
<dbReference type="Gene3D" id="3.40.109.10">
    <property type="entry name" value="NADH Oxidase"/>
    <property type="match status" value="1"/>
</dbReference>
<comment type="caution">
    <text evidence="1">The sequence shown here is derived from an EMBL/GenBank/DDBJ whole genome shotgun (WGS) entry which is preliminary data.</text>
</comment>
<dbReference type="SUPFAM" id="SSF55469">
    <property type="entry name" value="FMN-dependent nitroreductase-like"/>
    <property type="match status" value="1"/>
</dbReference>
<evidence type="ECO:0000313" key="1">
    <source>
        <dbReference type="EMBL" id="NEE17619.1"/>
    </source>
</evidence>
<dbReference type="GO" id="GO:0016491">
    <property type="term" value="F:oxidoreductase activity"/>
    <property type="evidence" value="ECO:0007669"/>
    <property type="project" value="InterPro"/>
</dbReference>
<dbReference type="EMBL" id="JAAGMN010006777">
    <property type="protein sequence ID" value="NEE17619.1"/>
    <property type="molecule type" value="Genomic_DNA"/>
</dbReference>
<dbReference type="InterPro" id="IPR000415">
    <property type="entry name" value="Nitroreductase-like"/>
</dbReference>
<reference evidence="1" key="1">
    <citation type="submission" date="2020-01" db="EMBL/GenBank/DDBJ databases">
        <title>Insect and environment-associated Actinomycetes.</title>
        <authorList>
            <person name="Currrie C."/>
            <person name="Chevrette M."/>
            <person name="Carlson C."/>
            <person name="Stubbendieck R."/>
            <person name="Wendt-Pienkowski E."/>
        </authorList>
    </citation>
    <scope>NUCLEOTIDE SEQUENCE</scope>
    <source>
        <strain evidence="1">SID7499</strain>
    </source>
</reference>
<dbReference type="PANTHER" id="PTHR43543">
    <property type="entry name" value="MALONIC SEMIALDEHYDE REDUCTASE RUTE-RELATED"/>
    <property type="match status" value="1"/>
</dbReference>
<accession>A0A6G3XII8</accession>
<proteinExistence type="predicted"/>
<sequence length="69" mass="7348">LQAAYFIIGVRAAGLAAGPMTGYDAAGIQKEFLDDDHAPLMVVNIGKPGEDAWFPRGPRLSFDEVVTTV</sequence>
<protein>
    <submittedName>
        <fullName evidence="1">Nitroreductase family protein</fullName>
    </submittedName>
</protein>
<dbReference type="AlphaFoldDB" id="A0A6G3XII8"/>
<organism evidence="1">
    <name type="scientific">Streptomyces sp. SID7499</name>
    <dbReference type="NCBI Taxonomy" id="2706086"/>
    <lineage>
        <taxon>Bacteria</taxon>
        <taxon>Bacillati</taxon>
        <taxon>Actinomycetota</taxon>
        <taxon>Actinomycetes</taxon>
        <taxon>Kitasatosporales</taxon>
        <taxon>Streptomycetaceae</taxon>
        <taxon>Streptomyces</taxon>
    </lineage>
</organism>
<gene>
    <name evidence="1" type="ORF">G3M58_65555</name>
</gene>
<name>A0A6G3XII8_9ACTN</name>
<feature type="non-terminal residue" evidence="1">
    <location>
        <position position="1"/>
    </location>
</feature>